<sequence length="76" mass="8705">RRVRPSFSTRIDQPTVYACSSSPPKYSTATSIQCCRQQFPQLQARCGFSQKTDSKLRRAERFKGPVTQKEDSIFSK</sequence>
<comment type="caution">
    <text evidence="1">The sequence shown here is derived from an EMBL/GenBank/DDBJ whole genome shotgun (WGS) entry which is preliminary data.</text>
</comment>
<accession>A0A8T1V1X1</accession>
<dbReference type="AlphaFoldDB" id="A0A8T1V1X1"/>
<proteinExistence type="predicted"/>
<name>A0A8T1V1X1_9STRA</name>
<protein>
    <submittedName>
        <fullName evidence="1">Uncharacterized protein</fullName>
    </submittedName>
</protein>
<evidence type="ECO:0000313" key="2">
    <source>
        <dbReference type="Proteomes" id="UP000688947"/>
    </source>
</evidence>
<organism evidence="1 2">
    <name type="scientific">Phytophthora cactorum</name>
    <dbReference type="NCBI Taxonomy" id="29920"/>
    <lineage>
        <taxon>Eukaryota</taxon>
        <taxon>Sar</taxon>
        <taxon>Stramenopiles</taxon>
        <taxon>Oomycota</taxon>
        <taxon>Peronosporomycetes</taxon>
        <taxon>Peronosporales</taxon>
        <taxon>Peronosporaceae</taxon>
        <taxon>Phytophthora</taxon>
    </lineage>
</organism>
<reference evidence="1" key="1">
    <citation type="submission" date="2021-01" db="EMBL/GenBank/DDBJ databases">
        <title>Phytophthora aleatoria, a newly-described species from Pinus radiata is distinct from Phytophthora cactorum isolates based on comparative genomics.</title>
        <authorList>
            <person name="Mcdougal R."/>
            <person name="Panda P."/>
            <person name="Williams N."/>
            <person name="Studholme D.J."/>
        </authorList>
    </citation>
    <scope>NUCLEOTIDE SEQUENCE</scope>
    <source>
        <strain evidence="1">NZFS 3830</strain>
    </source>
</reference>
<feature type="non-terminal residue" evidence="1">
    <location>
        <position position="1"/>
    </location>
</feature>
<gene>
    <name evidence="1" type="ORF">JG687_00000749</name>
</gene>
<dbReference type="Proteomes" id="UP000688947">
    <property type="component" value="Unassembled WGS sequence"/>
</dbReference>
<dbReference type="EMBL" id="JAENGZ010000016">
    <property type="protein sequence ID" value="KAG6973674.1"/>
    <property type="molecule type" value="Genomic_DNA"/>
</dbReference>
<evidence type="ECO:0000313" key="1">
    <source>
        <dbReference type="EMBL" id="KAG6973674.1"/>
    </source>
</evidence>